<dbReference type="EMBL" id="PNCL01000093">
    <property type="protein sequence ID" value="TMP55817.1"/>
    <property type="molecule type" value="Genomic_DNA"/>
</dbReference>
<reference evidence="2" key="3">
    <citation type="submission" date="2019-09" db="EMBL/GenBank/DDBJ databases">
        <title>Co-occurence of chitin degradation, pigmentation and bioactivity in marine Pseudoalteromonas.</title>
        <authorList>
            <person name="Sonnenschein E.C."/>
            <person name="Bech P.K."/>
        </authorList>
    </citation>
    <scope>NUCLEOTIDE SEQUENCE</scope>
    <source>
        <strain evidence="2">S2231</strain>
    </source>
</reference>
<proteinExistence type="predicted"/>
<sequence>MEKQMREHITLANIGHVKYIKTHTSGKLNAVWVHNNYGQGTGIAVSQTASSEFEGTYQVTYFDMHGLEVAHLDLKIVKSGDVFNLTWLKNNAITSLGVGMIHENALCVGYCDTNLPS</sequence>
<evidence type="ECO:0000313" key="4">
    <source>
        <dbReference type="Proteomes" id="UP000307706"/>
    </source>
</evidence>
<protein>
    <submittedName>
        <fullName evidence="2">Uncharacterized protein</fullName>
    </submittedName>
</protein>
<reference evidence="3 4" key="2">
    <citation type="submission" date="2019-06" db="EMBL/GenBank/DDBJ databases">
        <title>Co-occurence of chitin degradation, pigmentation and bioactivity in marine Pseudoalteromonas.</title>
        <authorList>
            <person name="Sonnenschein E.C."/>
            <person name="Bech P.K."/>
        </authorList>
    </citation>
    <scope>NUCLEOTIDE SEQUENCE [LARGE SCALE GENOMIC DNA]</scope>
    <source>
        <strain evidence="4">S2231</strain>
        <strain evidence="1 3">S2233</strain>
    </source>
</reference>
<comment type="caution">
    <text evidence="2">The sequence shown here is derived from an EMBL/GenBank/DDBJ whole genome shotgun (WGS) entry which is preliminary data.</text>
</comment>
<gene>
    <name evidence="2" type="ORF">CWB96_16250</name>
    <name evidence="1" type="ORF">CWB97_06315</name>
</gene>
<dbReference type="AlphaFoldDB" id="A0A5S3XL30"/>
<dbReference type="RefSeq" id="WP_138595839.1">
    <property type="nucleotide sequence ID" value="NZ_PNCK01000020.1"/>
</dbReference>
<dbReference type="OrthoDB" id="6400981at2"/>
<evidence type="ECO:0000313" key="3">
    <source>
        <dbReference type="Proteomes" id="UP000305730"/>
    </source>
</evidence>
<reference evidence="2 4" key="1">
    <citation type="submission" date="2017-12" db="EMBL/GenBank/DDBJ databases">
        <authorList>
            <person name="Paulsen S."/>
            <person name="Gram L.K."/>
        </authorList>
    </citation>
    <scope>NUCLEOTIDE SEQUENCE [LARGE SCALE GENOMIC DNA]</scope>
    <source>
        <strain evidence="2 4">S2231</strain>
        <strain evidence="1">S2233</strain>
    </source>
</reference>
<dbReference type="EMBL" id="PNCK01000020">
    <property type="protein sequence ID" value="TMP44652.1"/>
    <property type="molecule type" value="Genomic_DNA"/>
</dbReference>
<evidence type="ECO:0000313" key="2">
    <source>
        <dbReference type="EMBL" id="TMP55817.1"/>
    </source>
</evidence>
<organism evidence="2 4">
    <name type="scientific">Pseudoalteromonas citrea</name>
    <dbReference type="NCBI Taxonomy" id="43655"/>
    <lineage>
        <taxon>Bacteria</taxon>
        <taxon>Pseudomonadati</taxon>
        <taxon>Pseudomonadota</taxon>
        <taxon>Gammaproteobacteria</taxon>
        <taxon>Alteromonadales</taxon>
        <taxon>Pseudoalteromonadaceae</taxon>
        <taxon>Pseudoalteromonas</taxon>
    </lineage>
</organism>
<name>A0A5S3XL30_9GAMM</name>
<accession>A0A5S3XL30</accession>
<dbReference type="Proteomes" id="UP000305730">
    <property type="component" value="Unassembled WGS sequence"/>
</dbReference>
<keyword evidence="3" id="KW-1185">Reference proteome</keyword>
<evidence type="ECO:0000313" key="1">
    <source>
        <dbReference type="EMBL" id="TMP44652.1"/>
    </source>
</evidence>
<dbReference type="Proteomes" id="UP000307706">
    <property type="component" value="Unassembled WGS sequence"/>
</dbReference>